<organism evidence="1">
    <name type="scientific">uncultured Caudovirales phage</name>
    <dbReference type="NCBI Taxonomy" id="2100421"/>
    <lineage>
        <taxon>Viruses</taxon>
        <taxon>Duplodnaviria</taxon>
        <taxon>Heunggongvirae</taxon>
        <taxon>Uroviricota</taxon>
        <taxon>Caudoviricetes</taxon>
        <taxon>Peduoviridae</taxon>
        <taxon>Maltschvirus</taxon>
        <taxon>Maltschvirus maltsch</taxon>
    </lineage>
</organism>
<gene>
    <name evidence="1" type="ORF">UFOVP384_11</name>
</gene>
<proteinExistence type="predicted"/>
<name>A0A6J7X269_9CAUD</name>
<protein>
    <submittedName>
        <fullName evidence="1">Uncharacterized protein</fullName>
    </submittedName>
</protein>
<accession>A0A6J7X269</accession>
<reference evidence="1" key="1">
    <citation type="submission" date="2020-05" db="EMBL/GenBank/DDBJ databases">
        <authorList>
            <person name="Chiriac C."/>
            <person name="Salcher M."/>
            <person name="Ghai R."/>
            <person name="Kavagutti S V."/>
        </authorList>
    </citation>
    <scope>NUCLEOTIDE SEQUENCE</scope>
</reference>
<dbReference type="EMBL" id="LR798320">
    <property type="protein sequence ID" value="CAB5223215.1"/>
    <property type="molecule type" value="Genomic_DNA"/>
</dbReference>
<evidence type="ECO:0000313" key="1">
    <source>
        <dbReference type="EMBL" id="CAB5223215.1"/>
    </source>
</evidence>
<sequence length="33" mass="3825">MAKNYSVRNVSKLKVYLQQVKTNDNNTGKKNIK</sequence>